<dbReference type="EnsemblMetazoa" id="ENSAATROPT000592">
    <property type="protein sequence ID" value="ENSAATROPP000563"/>
    <property type="gene ID" value="ENSAATROPG000480"/>
</dbReference>
<feature type="region of interest" description="Disordered" evidence="2">
    <location>
        <begin position="94"/>
        <end position="115"/>
    </location>
</feature>
<keyword evidence="4" id="KW-1185">Reference proteome</keyword>
<feature type="region of interest" description="Disordered" evidence="2">
    <location>
        <begin position="1"/>
        <end position="21"/>
    </location>
</feature>
<sequence length="135" mass="15257">MSVATMGANQPEQGSSPTVSSAADDQFLYVSREQYDQLLKDYNKLKEKYENSGEASPKDNGQKCLEACMSRLERFEYRMSELQKDFRDIKATIRSQPVPSRTQSRETAARRAPGDDETVNFIMTIVHPKRAGGKD</sequence>
<name>A0AAG5CPP3_ANOAO</name>
<protein>
    <submittedName>
        <fullName evidence="3">Uncharacterized protein</fullName>
    </submittedName>
</protein>
<dbReference type="AlphaFoldDB" id="A0AAG5CPP3"/>
<dbReference type="Proteomes" id="UP000075880">
    <property type="component" value="Unassembled WGS sequence"/>
</dbReference>
<accession>A0AAG5CPP3</accession>
<keyword evidence="1" id="KW-0175">Coiled coil</keyword>
<evidence type="ECO:0000313" key="4">
    <source>
        <dbReference type="Proteomes" id="UP000075880"/>
    </source>
</evidence>
<proteinExistence type="predicted"/>
<feature type="compositionally biased region" description="Basic and acidic residues" evidence="2">
    <location>
        <begin position="103"/>
        <end position="114"/>
    </location>
</feature>
<feature type="compositionally biased region" description="Polar residues" evidence="2">
    <location>
        <begin position="7"/>
        <end position="21"/>
    </location>
</feature>
<evidence type="ECO:0000256" key="1">
    <source>
        <dbReference type="SAM" id="Coils"/>
    </source>
</evidence>
<organism evidence="3 4">
    <name type="scientific">Anopheles atroparvus</name>
    <name type="common">European mosquito</name>
    <dbReference type="NCBI Taxonomy" id="41427"/>
    <lineage>
        <taxon>Eukaryota</taxon>
        <taxon>Metazoa</taxon>
        <taxon>Ecdysozoa</taxon>
        <taxon>Arthropoda</taxon>
        <taxon>Hexapoda</taxon>
        <taxon>Insecta</taxon>
        <taxon>Pterygota</taxon>
        <taxon>Neoptera</taxon>
        <taxon>Endopterygota</taxon>
        <taxon>Diptera</taxon>
        <taxon>Nematocera</taxon>
        <taxon>Culicoidea</taxon>
        <taxon>Culicidae</taxon>
        <taxon>Anophelinae</taxon>
        <taxon>Anopheles</taxon>
    </lineage>
</organism>
<evidence type="ECO:0000313" key="3">
    <source>
        <dbReference type="EnsemblMetazoa" id="ENSAATROPP000563"/>
    </source>
</evidence>
<reference evidence="3" key="1">
    <citation type="submission" date="2024-04" db="UniProtKB">
        <authorList>
            <consortium name="EnsemblMetazoa"/>
        </authorList>
    </citation>
    <scope>IDENTIFICATION</scope>
    <source>
        <strain evidence="3">EBRO</strain>
    </source>
</reference>
<feature type="coiled-coil region" evidence="1">
    <location>
        <begin position="32"/>
        <end position="92"/>
    </location>
</feature>
<evidence type="ECO:0000256" key="2">
    <source>
        <dbReference type="SAM" id="MobiDB-lite"/>
    </source>
</evidence>